<dbReference type="RefSeq" id="WP_101359306.1">
    <property type="nucleotide sequence ID" value="NZ_NKXO01000034.1"/>
</dbReference>
<protein>
    <submittedName>
        <fullName evidence="2">NAD dependent epimerase/dehydratase family</fullName>
    </submittedName>
</protein>
<dbReference type="OrthoDB" id="112777at2"/>
<sequence length="311" mass="35410">MKQTILGAGGAIGTELAKLLSNYTDNIRLVSRNPKKVNPNDELLSADLSVKEQVEKAVQDSEIVYLTVGFTYDTKVWQKMWVPLIQNVIASCQKFNSKLVFFDNVYAIGGDNVKHITEESPISPTSKKGEVRAEVDKLILNAIEANKLKAIIARAPDFFSEFKERSLLMNLVYDNLAKGKKAQWFCNAKVIHTTGYAPDLAKGTAMLGNTPEAYNQVWNLPTDPQKITGEQWIDLFAQEMNTSNKYQVLPAWGMKVLGLFVPILKEMYEMRYQYDRDYYFDSSKFNKTFKYQPTDNRTAVKQTIEKLKSKK</sequence>
<dbReference type="EMBL" id="NKXO01000034">
    <property type="protein sequence ID" value="PKQ67427.1"/>
    <property type="molecule type" value="Genomic_DNA"/>
</dbReference>
<dbReference type="SUPFAM" id="SSF51735">
    <property type="entry name" value="NAD(P)-binding Rossmann-fold domains"/>
    <property type="match status" value="1"/>
</dbReference>
<dbReference type="InterPro" id="IPR001509">
    <property type="entry name" value="Epimerase_deHydtase"/>
</dbReference>
<evidence type="ECO:0000313" key="2">
    <source>
        <dbReference type="EMBL" id="PKQ67427.1"/>
    </source>
</evidence>
<accession>A0A2N3IAU9</accession>
<evidence type="ECO:0000259" key="1">
    <source>
        <dbReference type="Pfam" id="PF01370"/>
    </source>
</evidence>
<dbReference type="Gene3D" id="3.40.50.720">
    <property type="entry name" value="NAD(P)-binding Rossmann-like Domain"/>
    <property type="match status" value="1"/>
</dbReference>
<evidence type="ECO:0000313" key="3">
    <source>
        <dbReference type="Proteomes" id="UP000233387"/>
    </source>
</evidence>
<dbReference type="PANTHER" id="PTHR43245:SF13">
    <property type="entry name" value="UDP-D-APIOSE_UDP-D-XYLOSE SYNTHASE 2"/>
    <property type="match status" value="1"/>
</dbReference>
<dbReference type="PANTHER" id="PTHR43245">
    <property type="entry name" value="BIFUNCTIONAL POLYMYXIN RESISTANCE PROTEIN ARNA"/>
    <property type="match status" value="1"/>
</dbReference>
<dbReference type="Pfam" id="PF01370">
    <property type="entry name" value="Epimerase"/>
    <property type="match status" value="1"/>
</dbReference>
<feature type="domain" description="NAD-dependent epimerase/dehydratase" evidence="1">
    <location>
        <begin position="5"/>
        <end position="218"/>
    </location>
</feature>
<dbReference type="AlphaFoldDB" id="A0A2N3IAU9"/>
<organism evidence="2 3">
    <name type="scientific">Raineya orbicola</name>
    <dbReference type="NCBI Taxonomy" id="2016530"/>
    <lineage>
        <taxon>Bacteria</taxon>
        <taxon>Pseudomonadati</taxon>
        <taxon>Bacteroidota</taxon>
        <taxon>Cytophagia</taxon>
        <taxon>Cytophagales</taxon>
        <taxon>Raineyaceae</taxon>
        <taxon>Raineya</taxon>
    </lineage>
</organism>
<dbReference type="Proteomes" id="UP000233387">
    <property type="component" value="Unassembled WGS sequence"/>
</dbReference>
<comment type="caution">
    <text evidence="2">The sequence shown here is derived from an EMBL/GenBank/DDBJ whole genome shotgun (WGS) entry which is preliminary data.</text>
</comment>
<name>A0A2N3IAU9_9BACT</name>
<gene>
    <name evidence="2" type="ORF">Rain11_2040</name>
</gene>
<dbReference type="InterPro" id="IPR036291">
    <property type="entry name" value="NAD(P)-bd_dom_sf"/>
</dbReference>
<proteinExistence type="predicted"/>
<reference evidence="2 3" key="1">
    <citation type="submission" date="2017-06" db="EMBL/GenBank/DDBJ databases">
        <title>Raineya orbicola gen. nov., sp. nov. a slightly thermophilic bacterium of the phylum Bacteroidetes and the description of Raineyaceae fam. nov.</title>
        <authorList>
            <person name="Albuquerque L."/>
            <person name="Polonia A.R.M."/>
            <person name="Barroso C."/>
            <person name="Froufe H.J.C."/>
            <person name="Lage O."/>
            <person name="Lobo-Da-Cunha A."/>
            <person name="Egas C."/>
            <person name="Da Costa M.S."/>
        </authorList>
    </citation>
    <scope>NUCLEOTIDE SEQUENCE [LARGE SCALE GENOMIC DNA]</scope>
    <source>
        <strain evidence="2 3">SPSPC-11</strain>
    </source>
</reference>
<dbReference type="InterPro" id="IPR050177">
    <property type="entry name" value="Lipid_A_modif_metabolic_enz"/>
</dbReference>
<keyword evidence="3" id="KW-1185">Reference proteome</keyword>